<feature type="transmembrane region" description="Helical" evidence="7">
    <location>
        <begin position="46"/>
        <end position="65"/>
    </location>
</feature>
<evidence type="ECO:0000256" key="4">
    <source>
        <dbReference type="ARBA" id="ARBA00022692"/>
    </source>
</evidence>
<evidence type="ECO:0000256" key="5">
    <source>
        <dbReference type="ARBA" id="ARBA00022989"/>
    </source>
</evidence>
<comment type="caution">
    <text evidence="7">Lacks conserved residue(s) required for the propagation of feature annotation.</text>
</comment>
<dbReference type="Pfam" id="PF01914">
    <property type="entry name" value="MarC"/>
    <property type="match status" value="1"/>
</dbReference>
<feature type="transmembrane region" description="Helical" evidence="7">
    <location>
        <begin position="147"/>
        <end position="166"/>
    </location>
</feature>
<keyword evidence="6 7" id="KW-0472">Membrane</keyword>
<dbReference type="EMBL" id="FOHQ01000003">
    <property type="protein sequence ID" value="SES86550.1"/>
    <property type="molecule type" value="Genomic_DNA"/>
</dbReference>
<dbReference type="AlphaFoldDB" id="A0A1H9ZXL2"/>
<evidence type="ECO:0000256" key="6">
    <source>
        <dbReference type="ARBA" id="ARBA00023136"/>
    </source>
</evidence>
<evidence type="ECO:0000256" key="7">
    <source>
        <dbReference type="RuleBase" id="RU362048"/>
    </source>
</evidence>
<comment type="similarity">
    <text evidence="2 7">Belongs to the UPF0056 (MarC) family.</text>
</comment>
<gene>
    <name evidence="8" type="ORF">SAMN04488587_1351</name>
</gene>
<accession>A0A1H9ZXL2</accession>
<keyword evidence="4 7" id="KW-0812">Transmembrane</keyword>
<dbReference type="OrthoDB" id="10856at2157"/>
<feature type="transmembrane region" description="Helical" evidence="7">
    <location>
        <begin position="6"/>
        <end position="34"/>
    </location>
</feature>
<keyword evidence="3" id="KW-1003">Cell membrane</keyword>
<proteinExistence type="inferred from homology"/>
<name>A0A1H9ZXL2_9EURY</name>
<reference evidence="9" key="1">
    <citation type="submission" date="2016-10" db="EMBL/GenBank/DDBJ databases">
        <authorList>
            <person name="Varghese N."/>
            <person name="Submissions S."/>
        </authorList>
    </citation>
    <scope>NUCLEOTIDE SEQUENCE [LARGE SCALE GENOMIC DNA]</scope>
    <source>
        <strain evidence="9">SLH 33</strain>
    </source>
</reference>
<sequence>MDLIGYFIYSFITLFIIVSPITGVITFITLTNGLTLDAKNVIAKKSVLLAFVIAIFFIFTGNIILDILGISLDSLKVAGGLLLFTIAFDMMQAKISRESITDKEIDASADREDIWIFPIAMPILTGPATITTVIILTETAEVVQQKFLIILATVLTYSIAMVTFLFSRRIHKKMGYNGMLVLTRLFGLFLGAISVTMIASGIWGIYLGMITLPT</sequence>
<organism evidence="8 9">
    <name type="scientific">Methanococcoides vulcani</name>
    <dbReference type="NCBI Taxonomy" id="1353158"/>
    <lineage>
        <taxon>Archaea</taxon>
        <taxon>Methanobacteriati</taxon>
        <taxon>Methanobacteriota</taxon>
        <taxon>Stenosarchaea group</taxon>
        <taxon>Methanomicrobia</taxon>
        <taxon>Methanosarcinales</taxon>
        <taxon>Methanosarcinaceae</taxon>
        <taxon>Methanococcoides</taxon>
    </lineage>
</organism>
<dbReference type="PANTHER" id="PTHR33508:SF1">
    <property type="entry name" value="UPF0056 MEMBRANE PROTEIN YHCE"/>
    <property type="match status" value="1"/>
</dbReference>
<evidence type="ECO:0000256" key="3">
    <source>
        <dbReference type="ARBA" id="ARBA00022475"/>
    </source>
</evidence>
<keyword evidence="9" id="KW-1185">Reference proteome</keyword>
<protein>
    <recommendedName>
        <fullName evidence="7">UPF0056 membrane protein</fullName>
    </recommendedName>
</protein>
<feature type="transmembrane region" description="Helical" evidence="7">
    <location>
        <begin position="186"/>
        <end position="206"/>
    </location>
</feature>
<evidence type="ECO:0000256" key="2">
    <source>
        <dbReference type="ARBA" id="ARBA00009784"/>
    </source>
</evidence>
<dbReference type="InterPro" id="IPR002771">
    <property type="entry name" value="Multi_antbiot-R_MarC"/>
</dbReference>
<dbReference type="Proteomes" id="UP000243338">
    <property type="component" value="Unassembled WGS sequence"/>
</dbReference>
<dbReference type="RefSeq" id="WP_091689846.1">
    <property type="nucleotide sequence ID" value="NZ_CAAGSJ010000005.1"/>
</dbReference>
<keyword evidence="5 7" id="KW-1133">Transmembrane helix</keyword>
<evidence type="ECO:0000256" key="1">
    <source>
        <dbReference type="ARBA" id="ARBA00004651"/>
    </source>
</evidence>
<dbReference type="NCBIfam" id="TIGR00427">
    <property type="entry name" value="NAAT family transporter"/>
    <property type="match status" value="1"/>
</dbReference>
<comment type="subcellular location">
    <subcellularLocation>
        <location evidence="1 7">Cell membrane</location>
        <topology evidence="1 7">Multi-pass membrane protein</topology>
    </subcellularLocation>
</comment>
<evidence type="ECO:0000313" key="9">
    <source>
        <dbReference type="Proteomes" id="UP000243338"/>
    </source>
</evidence>
<dbReference type="PANTHER" id="PTHR33508">
    <property type="entry name" value="UPF0056 MEMBRANE PROTEIN YHCE"/>
    <property type="match status" value="1"/>
</dbReference>
<dbReference type="GO" id="GO:0005886">
    <property type="term" value="C:plasma membrane"/>
    <property type="evidence" value="ECO:0007669"/>
    <property type="project" value="UniProtKB-SubCell"/>
</dbReference>
<evidence type="ECO:0000313" key="8">
    <source>
        <dbReference type="EMBL" id="SES86550.1"/>
    </source>
</evidence>
<feature type="transmembrane region" description="Helical" evidence="7">
    <location>
        <begin position="114"/>
        <end position="135"/>
    </location>
</feature>